<keyword evidence="1" id="KW-1133">Transmembrane helix</keyword>
<keyword evidence="1" id="KW-0812">Transmembrane</keyword>
<accession>A0A6J7D1I7</accession>
<dbReference type="InterPro" id="IPR007813">
    <property type="entry name" value="PilN"/>
</dbReference>
<dbReference type="AlphaFoldDB" id="A0A6J7D1I7"/>
<dbReference type="Pfam" id="PF05137">
    <property type="entry name" value="PilN"/>
    <property type="match status" value="1"/>
</dbReference>
<organism evidence="2">
    <name type="scientific">freshwater metagenome</name>
    <dbReference type="NCBI Taxonomy" id="449393"/>
    <lineage>
        <taxon>unclassified sequences</taxon>
        <taxon>metagenomes</taxon>
        <taxon>ecological metagenomes</taxon>
    </lineage>
</organism>
<dbReference type="PANTHER" id="PTHR40278:SF1">
    <property type="entry name" value="DNA UTILIZATION PROTEIN HOFN"/>
    <property type="match status" value="1"/>
</dbReference>
<name>A0A6J7D1I7_9ZZZZ</name>
<evidence type="ECO:0000313" key="2">
    <source>
        <dbReference type="EMBL" id="CAB4862289.1"/>
    </source>
</evidence>
<reference evidence="2" key="1">
    <citation type="submission" date="2020-05" db="EMBL/GenBank/DDBJ databases">
        <authorList>
            <person name="Chiriac C."/>
            <person name="Salcher M."/>
            <person name="Ghai R."/>
            <person name="Kavagutti S V."/>
        </authorList>
    </citation>
    <scope>NUCLEOTIDE SEQUENCE</scope>
</reference>
<gene>
    <name evidence="2" type="ORF">UFOPK3401_00314</name>
</gene>
<sequence>MSTLTRNREAAPSTVLVPRVNLLPPEIAEQSRFAHLQRLSGFILAAVVAVVALLALVVNLQVSSARNELVAAQATGTSLQNQVSQFTDVPKIYSDVAAAQSQLATAMGNEVRWSTYLTSLSLTIPSNVGLTSLTIRQDPANPVTSALGNSGIASVTYEGQAANNKNVATFLDSLSKQKGFIDPYLTSASKSTSETAKNLVTFSASATITDAAQSGRFSAKAGK</sequence>
<keyword evidence="1" id="KW-0472">Membrane</keyword>
<proteinExistence type="predicted"/>
<evidence type="ECO:0000256" key="1">
    <source>
        <dbReference type="SAM" id="Phobius"/>
    </source>
</evidence>
<dbReference type="EMBL" id="CAFBLM010000008">
    <property type="protein sequence ID" value="CAB4862289.1"/>
    <property type="molecule type" value="Genomic_DNA"/>
</dbReference>
<protein>
    <submittedName>
        <fullName evidence="2">Unannotated protein</fullName>
    </submittedName>
</protein>
<dbReference type="InterPro" id="IPR052534">
    <property type="entry name" value="Extracell_DNA_Util/SecSys_Comp"/>
</dbReference>
<feature type="transmembrane region" description="Helical" evidence="1">
    <location>
        <begin position="39"/>
        <end position="58"/>
    </location>
</feature>
<dbReference type="PANTHER" id="PTHR40278">
    <property type="entry name" value="DNA UTILIZATION PROTEIN HOFN"/>
    <property type="match status" value="1"/>
</dbReference>